<dbReference type="EMBL" id="CAJNOG010000582">
    <property type="protein sequence ID" value="CAF1304831.1"/>
    <property type="molecule type" value="Genomic_DNA"/>
</dbReference>
<dbReference type="AlphaFoldDB" id="A0A815E312"/>
<accession>A0A815E312</accession>
<protein>
    <submittedName>
        <fullName evidence="2">Uncharacterized protein</fullName>
    </submittedName>
</protein>
<feature type="transmembrane region" description="Helical" evidence="1">
    <location>
        <begin position="221"/>
        <end position="244"/>
    </location>
</feature>
<evidence type="ECO:0000313" key="2">
    <source>
        <dbReference type="EMBL" id="CAF1304831.1"/>
    </source>
</evidence>
<evidence type="ECO:0000313" key="3">
    <source>
        <dbReference type="Proteomes" id="UP000663845"/>
    </source>
</evidence>
<keyword evidence="1" id="KW-1133">Transmembrane helix</keyword>
<gene>
    <name evidence="2" type="ORF">JYZ213_LOCUS32521</name>
</gene>
<keyword evidence="1" id="KW-0812">Transmembrane</keyword>
<proteinExistence type="predicted"/>
<organism evidence="2 3">
    <name type="scientific">Adineta steineri</name>
    <dbReference type="NCBI Taxonomy" id="433720"/>
    <lineage>
        <taxon>Eukaryota</taxon>
        <taxon>Metazoa</taxon>
        <taxon>Spiralia</taxon>
        <taxon>Gnathifera</taxon>
        <taxon>Rotifera</taxon>
        <taxon>Eurotatoria</taxon>
        <taxon>Bdelloidea</taxon>
        <taxon>Adinetida</taxon>
        <taxon>Adinetidae</taxon>
        <taxon>Adineta</taxon>
    </lineage>
</organism>
<evidence type="ECO:0000256" key="1">
    <source>
        <dbReference type="SAM" id="Phobius"/>
    </source>
</evidence>
<dbReference type="GO" id="GO:0005886">
    <property type="term" value="C:plasma membrane"/>
    <property type="evidence" value="ECO:0007669"/>
    <property type="project" value="TreeGrafter"/>
</dbReference>
<feature type="transmembrane region" description="Helical" evidence="1">
    <location>
        <begin position="194"/>
        <end position="212"/>
    </location>
</feature>
<dbReference type="Proteomes" id="UP000663845">
    <property type="component" value="Unassembled WGS sequence"/>
</dbReference>
<dbReference type="InterPro" id="IPR050927">
    <property type="entry name" value="TRPM"/>
</dbReference>
<name>A0A815E312_9BILA</name>
<feature type="transmembrane region" description="Helical" evidence="1">
    <location>
        <begin position="156"/>
        <end position="174"/>
    </location>
</feature>
<keyword evidence="1" id="KW-0472">Membrane</keyword>
<dbReference type="PANTHER" id="PTHR13800:SF12">
    <property type="entry name" value="TRANSIENT RECEPTOR POTENTIAL CATION CHANNEL SUBFAMILY M MEMBER-LIKE 2"/>
    <property type="match status" value="1"/>
</dbReference>
<reference evidence="2" key="1">
    <citation type="submission" date="2021-02" db="EMBL/GenBank/DDBJ databases">
        <authorList>
            <person name="Nowell W R."/>
        </authorList>
    </citation>
    <scope>NUCLEOTIDE SEQUENCE</scope>
</reference>
<comment type="caution">
    <text evidence="2">The sequence shown here is derived from an EMBL/GenBank/DDBJ whole genome shotgun (WGS) entry which is preliminary data.</text>
</comment>
<dbReference type="GO" id="GO:0099604">
    <property type="term" value="F:ligand-gated calcium channel activity"/>
    <property type="evidence" value="ECO:0007669"/>
    <property type="project" value="TreeGrafter"/>
</dbReference>
<sequence>MEYGASIEGLTEEQLNIICIKTVNDDALPVGSISPEVGVSTNKLKEYVEQKYNGYLQQYLRYYIEKPRKIRQLRMSWEMIFNDRKTEALYLWFVFMNKPDMAKYLCSRSRESETSNPYHPVVPYRSTSKNNESNRLKTGSMLDRIKWFYEAPMVRFYYNFIFFVLFLALFSYVLLVDYFPLNVYGETRSGIRSLPIPVTEIILHICIVSLAIDEIYQMKDALLIFFCFILVILFGFSVASWSLLTTKHQVIWPNTTNESFSSTTVKVENDDERWSWQLFRDVFNWGLWKVFGQVAEPFNDAVSDESGEQVPLIANSAIVAPDPLSAVNNVDTRQMNREKVIAETYWQDLFDEENQKKTLNKENNDTATIIQSYADQTPLSASIQCKRERVRDMPVTLFGNKTLIDRLSYVKLQELQWNYYHHIGITQHIWTRRISKQLAEKNSICYTYGKSKVLIQQRRKKIQKQLQQTQYTIHLFEQQILSKTALYSDCYSEIKSLSSILHTFVYEHQQKLRNEFEYKKQKLILDATDHHLVQAFFDLKPDKLQITTARNVWKATANQTMINEQVAILEKRLSSKHTPPPSTLLDHMIDHIDKVLSTPNDAIDQNVSTNITHDQFEKMNQLKHDIIQQSIITATNMSHNYLDMSLKKNYEESQPSEIQNAVINAMDTRRLYMIERAKYLLQYKLASNFD</sequence>
<dbReference type="PANTHER" id="PTHR13800">
    <property type="entry name" value="TRANSIENT RECEPTOR POTENTIAL CATION CHANNEL, SUBFAMILY M, MEMBER 6"/>
    <property type="match status" value="1"/>
</dbReference>